<accession>A0A3S5BPA2</accession>
<dbReference type="EMBL" id="CAAALY010012965">
    <property type="protein sequence ID" value="VEL11822.1"/>
    <property type="molecule type" value="Genomic_DNA"/>
</dbReference>
<comment type="caution">
    <text evidence="1">The sequence shown here is derived from an EMBL/GenBank/DDBJ whole genome shotgun (WGS) entry which is preliminary data.</text>
</comment>
<name>A0A3S5BPA2_9PLAT</name>
<evidence type="ECO:0000313" key="2">
    <source>
        <dbReference type="Proteomes" id="UP000784294"/>
    </source>
</evidence>
<evidence type="ECO:0000313" key="1">
    <source>
        <dbReference type="EMBL" id="VEL11822.1"/>
    </source>
</evidence>
<reference evidence="1" key="1">
    <citation type="submission" date="2018-11" db="EMBL/GenBank/DDBJ databases">
        <authorList>
            <consortium name="Pathogen Informatics"/>
        </authorList>
    </citation>
    <scope>NUCLEOTIDE SEQUENCE</scope>
</reference>
<organism evidence="1 2">
    <name type="scientific">Protopolystoma xenopodis</name>
    <dbReference type="NCBI Taxonomy" id="117903"/>
    <lineage>
        <taxon>Eukaryota</taxon>
        <taxon>Metazoa</taxon>
        <taxon>Spiralia</taxon>
        <taxon>Lophotrochozoa</taxon>
        <taxon>Platyhelminthes</taxon>
        <taxon>Monogenea</taxon>
        <taxon>Polyopisthocotylea</taxon>
        <taxon>Polystomatidea</taxon>
        <taxon>Polystomatidae</taxon>
        <taxon>Protopolystoma</taxon>
    </lineage>
</organism>
<dbReference type="Proteomes" id="UP000784294">
    <property type="component" value="Unassembled WGS sequence"/>
</dbReference>
<protein>
    <submittedName>
        <fullName evidence="1">Uncharacterized protein</fullName>
    </submittedName>
</protein>
<proteinExistence type="predicted"/>
<keyword evidence="2" id="KW-1185">Reference proteome</keyword>
<sequence>MSSLIRSRWCKCTASLCTPESSNKLSYPLLTVKSHPKVLITCVFDILRRQNDIRRLETAATWALLLPYFAEDEDRRRTASHLLISTALLSGHGSAAYLEVKELNRRVGCEL</sequence>
<dbReference type="AlphaFoldDB" id="A0A3S5BPA2"/>
<gene>
    <name evidence="1" type="ORF">PXEA_LOCUS5262</name>
</gene>